<keyword evidence="9" id="KW-1185">Reference proteome</keyword>
<gene>
    <name evidence="8" type="ORF">WR25_10841</name>
</gene>
<dbReference type="InterPro" id="IPR036942">
    <property type="entry name" value="Beta-barrel_TonB_sf"/>
</dbReference>
<keyword evidence="2" id="KW-0813">Transport</keyword>
<reference evidence="8 9" key="1">
    <citation type="journal article" date="2017" name="Curr. Biol.">
        <title>Genome architecture and evolution of a unichromosomal asexual nematode.</title>
        <authorList>
            <person name="Fradin H."/>
            <person name="Zegar C."/>
            <person name="Gutwein M."/>
            <person name="Lucas J."/>
            <person name="Kovtun M."/>
            <person name="Corcoran D."/>
            <person name="Baugh L.R."/>
            <person name="Kiontke K."/>
            <person name="Gunsalus K."/>
            <person name="Fitch D.H."/>
            <person name="Piano F."/>
        </authorList>
    </citation>
    <scope>NUCLEOTIDE SEQUENCE [LARGE SCALE GENOMIC DNA]</scope>
    <source>
        <strain evidence="8">PF1309</strain>
    </source>
</reference>
<comment type="subcellular location">
    <subcellularLocation>
        <location evidence="1">Cell outer membrane</location>
        <topology evidence="1">Multi-pass membrane protein</topology>
    </subcellularLocation>
</comment>
<dbReference type="FunFam" id="2.40.170.20:FF:000005">
    <property type="entry name" value="TonB-dependent siderophore receptor"/>
    <property type="match status" value="1"/>
</dbReference>
<evidence type="ECO:0000259" key="7">
    <source>
        <dbReference type="Pfam" id="PF00593"/>
    </source>
</evidence>
<keyword evidence="6" id="KW-0998">Cell outer membrane</keyword>
<dbReference type="InterPro" id="IPR037066">
    <property type="entry name" value="Plug_dom_sf"/>
</dbReference>
<dbReference type="SUPFAM" id="SSF56935">
    <property type="entry name" value="Porins"/>
    <property type="match status" value="1"/>
</dbReference>
<sequence>MSMRPWGVTDSRSQIALQQAPLRAADLQLPITTALARLRDETGFDAVELQWQRLAGVTYAVARSADGDSRILEAHTPPARTFSRERLLAAAQAMAPGVSVEDDWQSAYDFHYFAREPQSMYGSQARPLPVLRLRFADAAGTWAYLDPASGTLVASHDRAQRAGRWLFNLLHSWDWQPLLARPLLREGLIIGLSSGGLVIALSGVVLGWRRLRRTLRSPLNPRAPLLAGLTLGLFGQPLAAAQPLVLDETSITDAYLEERADGPVQGYRATRSATATRTDTDIRDTPQSIEVVPAQVLKDLNSTRIDRALDFAGGVSRQNNFGGLTFLNYSGPAASLYGRGDPGGLVNIVSKRPQAETFSTVNLSAGSWDRYRGTLDANAPLDSQGNLLGRVNLAVEDNGSFRDHVNSERRIVSPSLSWQLSPDTRLLLDTEFSRTESVFDRGIPVVNGQMGSVPRSAFMGEPNDGKIRNDNQTVDLALEHFLDDNWKLRLANHYTQGTLKGNSSEPQALVGNTLTRFYRERDFEWNDNITQAELHGQFELLGWQHQSLIGLEYENYRNSQKYPQSATLASYGLDIRNPVYGKPKPALTRANDFFERTESHALNLQDQIAFSERLRGLLGVRLERIEQTSQNRSSGISNSQAKDVATPRVGLLYQLTPQVGVFANASTSFKPNTIGTQGQVYKPEKGIGYETGLKLDLFDSRLGATVALFHIDKENVITTDALGESIAAGKARSQGLDLQFSGQLSEAVRVIGAYAYIDAEVTKGDASLPKGSDLLGIARNSGSVMGVYEFQNGALRGSDLGAAFNYVGERSGQAGSAFTLPSYSTVDLLAHYKASEQVTVGLNLNNLFDRKYYERSYNSSWVLPGEPRNVSVSLTLSL</sequence>
<dbReference type="EMBL" id="LIAE01009590">
    <property type="protein sequence ID" value="PAV69120.1"/>
    <property type="molecule type" value="Genomic_DNA"/>
</dbReference>
<evidence type="ECO:0000256" key="2">
    <source>
        <dbReference type="ARBA" id="ARBA00022448"/>
    </source>
</evidence>
<evidence type="ECO:0000256" key="5">
    <source>
        <dbReference type="ARBA" id="ARBA00023136"/>
    </source>
</evidence>
<organism evidence="8 9">
    <name type="scientific">Diploscapter pachys</name>
    <dbReference type="NCBI Taxonomy" id="2018661"/>
    <lineage>
        <taxon>Eukaryota</taxon>
        <taxon>Metazoa</taxon>
        <taxon>Ecdysozoa</taxon>
        <taxon>Nematoda</taxon>
        <taxon>Chromadorea</taxon>
        <taxon>Rhabditida</taxon>
        <taxon>Rhabditina</taxon>
        <taxon>Rhabditomorpha</taxon>
        <taxon>Rhabditoidea</taxon>
        <taxon>Rhabditidae</taxon>
        <taxon>Diploscapter</taxon>
    </lineage>
</organism>
<dbReference type="PANTHER" id="PTHR32552">
    <property type="entry name" value="FERRICHROME IRON RECEPTOR-RELATED"/>
    <property type="match status" value="1"/>
</dbReference>
<dbReference type="GO" id="GO:0015891">
    <property type="term" value="P:siderophore transport"/>
    <property type="evidence" value="ECO:0007669"/>
    <property type="project" value="InterPro"/>
</dbReference>
<dbReference type="GO" id="GO:0038023">
    <property type="term" value="F:signaling receptor activity"/>
    <property type="evidence" value="ECO:0007669"/>
    <property type="project" value="InterPro"/>
</dbReference>
<dbReference type="GO" id="GO:0015344">
    <property type="term" value="F:siderophore uptake transmembrane transporter activity"/>
    <property type="evidence" value="ECO:0007669"/>
    <property type="project" value="TreeGrafter"/>
</dbReference>
<dbReference type="Pfam" id="PF00593">
    <property type="entry name" value="TonB_dep_Rec_b-barrel"/>
    <property type="match status" value="1"/>
</dbReference>
<dbReference type="InterPro" id="IPR000531">
    <property type="entry name" value="Beta-barrel_TonB"/>
</dbReference>
<evidence type="ECO:0000256" key="1">
    <source>
        <dbReference type="ARBA" id="ARBA00004571"/>
    </source>
</evidence>
<evidence type="ECO:0000256" key="3">
    <source>
        <dbReference type="ARBA" id="ARBA00022692"/>
    </source>
</evidence>
<keyword evidence="5" id="KW-0472">Membrane</keyword>
<dbReference type="NCBIfam" id="TIGR01783">
    <property type="entry name" value="TonB-siderophor"/>
    <property type="match status" value="1"/>
</dbReference>
<feature type="domain" description="TonB-dependent receptor-like beta-barrel" evidence="7">
    <location>
        <begin position="418"/>
        <end position="847"/>
    </location>
</feature>
<dbReference type="InterPro" id="IPR039426">
    <property type="entry name" value="TonB-dep_rcpt-like"/>
</dbReference>
<name>A0A2A2K5D4_9BILA</name>
<evidence type="ECO:0000256" key="6">
    <source>
        <dbReference type="ARBA" id="ARBA00023237"/>
    </source>
</evidence>
<keyword evidence="4" id="KW-0798">TonB box</keyword>
<keyword evidence="3" id="KW-0812">Transmembrane</keyword>
<dbReference type="AlphaFoldDB" id="A0A2A2K5D4"/>
<dbReference type="Proteomes" id="UP000218231">
    <property type="component" value="Unassembled WGS sequence"/>
</dbReference>
<dbReference type="PANTHER" id="PTHR32552:SF90">
    <property type="entry name" value="METAL-PSEUDOPALINE RECEPTOR CNTO"/>
    <property type="match status" value="1"/>
</dbReference>
<dbReference type="PROSITE" id="PS52016">
    <property type="entry name" value="TONB_DEPENDENT_REC_3"/>
    <property type="match status" value="1"/>
</dbReference>
<proteinExistence type="predicted"/>
<accession>A0A2A2K5D4</accession>
<comment type="caution">
    <text evidence="8">The sequence shown here is derived from an EMBL/GenBank/DDBJ whole genome shotgun (WGS) entry which is preliminary data.</text>
</comment>
<dbReference type="CDD" id="cd01347">
    <property type="entry name" value="ligand_gated_channel"/>
    <property type="match status" value="1"/>
</dbReference>
<evidence type="ECO:0000256" key="4">
    <source>
        <dbReference type="ARBA" id="ARBA00023077"/>
    </source>
</evidence>
<dbReference type="InterPro" id="IPR010105">
    <property type="entry name" value="TonB_sidphr_rcpt"/>
</dbReference>
<dbReference type="OrthoDB" id="449418at2759"/>
<evidence type="ECO:0000313" key="8">
    <source>
        <dbReference type="EMBL" id="PAV69120.1"/>
    </source>
</evidence>
<dbReference type="Gene3D" id="2.170.130.10">
    <property type="entry name" value="TonB-dependent receptor, plug domain"/>
    <property type="match status" value="1"/>
</dbReference>
<evidence type="ECO:0000313" key="9">
    <source>
        <dbReference type="Proteomes" id="UP000218231"/>
    </source>
</evidence>
<protein>
    <recommendedName>
        <fullName evidence="7">TonB-dependent receptor-like beta-barrel domain-containing protein</fullName>
    </recommendedName>
</protein>
<dbReference type="Gene3D" id="2.40.170.20">
    <property type="entry name" value="TonB-dependent receptor, beta-barrel domain"/>
    <property type="match status" value="1"/>
</dbReference>